<organism evidence="1 2">
    <name type="scientific">Rhabditophanes sp. KR3021</name>
    <dbReference type="NCBI Taxonomy" id="114890"/>
    <lineage>
        <taxon>Eukaryota</taxon>
        <taxon>Metazoa</taxon>
        <taxon>Ecdysozoa</taxon>
        <taxon>Nematoda</taxon>
        <taxon>Chromadorea</taxon>
        <taxon>Rhabditida</taxon>
        <taxon>Tylenchina</taxon>
        <taxon>Panagrolaimomorpha</taxon>
        <taxon>Strongyloidoidea</taxon>
        <taxon>Alloionematidae</taxon>
        <taxon>Rhabditophanes</taxon>
    </lineage>
</organism>
<reference evidence="2" key="1">
    <citation type="submission" date="2016-11" db="UniProtKB">
        <authorList>
            <consortium name="WormBaseParasite"/>
        </authorList>
    </citation>
    <scope>IDENTIFICATION</scope>
    <source>
        <strain evidence="2">KR3021</strain>
    </source>
</reference>
<dbReference type="WBParaSite" id="RSKR_0000492233.1">
    <property type="protein sequence ID" value="RSKR_0000492233.1"/>
    <property type="gene ID" value="RSKR_0000492233"/>
</dbReference>
<evidence type="ECO:0000313" key="2">
    <source>
        <dbReference type="WBParaSite" id="RSKR_0000492233.1"/>
    </source>
</evidence>
<proteinExistence type="predicted"/>
<protein>
    <submittedName>
        <fullName evidence="2">IgGFc_binding domain-containing protein</fullName>
    </submittedName>
</protein>
<accession>A0AC35TVB1</accession>
<name>A0AC35TVB1_9BILA</name>
<sequence>MQQNILVAILLFVTSVNTADSDGKDFIFSFIADVKVYSPDIITAVIVIPSFNDSSCTFKYTQTSDNQIFTIIKNATFGKTNEISFNYKEILLETSYLGNYVNNVPGKDFRIFATCTEEVKLIGRISYYTEGWGEHFLIPSIQNAGNKYIFGTPSGYLYPKGSITIMPIVQKEFITINIVGYLNGLKVSNETVQYDTSIGQNQNYITVQTIDFHYNKNLTIIITGTSPIMLSYASYYTAPNNVDDKECGKTCYPNYVSFMPMPVVSKKCNSLLSHPDQRMITHDFTKRLYISPPNVDLNCDETFSIDVYNKDNINGNIEIINTVGLSSFELKNTSEIALSTYSGQMPMYRLGSFHNEPDYLTAYGLFAHYVPSVKEWVTGKTQFYTLAKKCYLEFYTDADGSNIDFIKVDGLILKKYDVKLNKMNYFGTTFGHFIMPLDGYGLHTFENNGKYVLYVLCQNVNSAFDGAGYLTGFNKRNVN</sequence>
<dbReference type="Proteomes" id="UP000095286">
    <property type="component" value="Unplaced"/>
</dbReference>
<evidence type="ECO:0000313" key="1">
    <source>
        <dbReference type="Proteomes" id="UP000095286"/>
    </source>
</evidence>